<dbReference type="STRING" id="1210090.GCA_001613185_07112"/>
<reference evidence="2 3" key="1">
    <citation type="submission" date="2018-06" db="EMBL/GenBank/DDBJ databases">
        <title>Genomic Encyclopedia of Type Strains, Phase IV (KMG-IV): sequencing the most valuable type-strain genomes for metagenomic binning, comparative biology and taxonomic classification.</title>
        <authorList>
            <person name="Goeker M."/>
        </authorList>
    </citation>
    <scope>NUCLEOTIDE SEQUENCE [LARGE SCALE GENOMIC DNA]</scope>
    <source>
        <strain evidence="2 3">DSM 44599</strain>
    </source>
</reference>
<dbReference type="GO" id="GO:0016740">
    <property type="term" value="F:transferase activity"/>
    <property type="evidence" value="ECO:0007669"/>
    <property type="project" value="UniProtKB-KW"/>
</dbReference>
<dbReference type="AlphaFoldDB" id="A0A366CSK9"/>
<dbReference type="RefSeq" id="WP_113975436.1">
    <property type="nucleotide sequence ID" value="NZ_QNRE01000049.1"/>
</dbReference>
<evidence type="ECO:0000259" key="1">
    <source>
        <dbReference type="Pfam" id="PF01636"/>
    </source>
</evidence>
<dbReference type="OrthoDB" id="4531749at2"/>
<gene>
    <name evidence="2" type="ORF">DFR74_1491</name>
</gene>
<dbReference type="SUPFAM" id="SSF56112">
    <property type="entry name" value="Protein kinase-like (PK-like)"/>
    <property type="match status" value="1"/>
</dbReference>
<feature type="non-terminal residue" evidence="2">
    <location>
        <position position="204"/>
    </location>
</feature>
<organism evidence="2 3">
    <name type="scientific">Nocardia puris</name>
    <dbReference type="NCBI Taxonomy" id="208602"/>
    <lineage>
        <taxon>Bacteria</taxon>
        <taxon>Bacillati</taxon>
        <taxon>Actinomycetota</taxon>
        <taxon>Actinomycetes</taxon>
        <taxon>Mycobacteriales</taxon>
        <taxon>Nocardiaceae</taxon>
        <taxon>Nocardia</taxon>
    </lineage>
</organism>
<proteinExistence type="predicted"/>
<dbReference type="Proteomes" id="UP000252586">
    <property type="component" value="Unassembled WGS sequence"/>
</dbReference>
<dbReference type="Pfam" id="PF01636">
    <property type="entry name" value="APH"/>
    <property type="match status" value="1"/>
</dbReference>
<keyword evidence="3" id="KW-1185">Reference proteome</keyword>
<feature type="domain" description="Aminoglycoside phosphotransferase" evidence="1">
    <location>
        <begin position="31"/>
        <end position="193"/>
    </location>
</feature>
<name>A0A366CSK9_9NOCA</name>
<evidence type="ECO:0000313" key="2">
    <source>
        <dbReference type="EMBL" id="RBO78341.1"/>
    </source>
</evidence>
<sequence length="204" mass="22565">MTVLSTAEILATACRDAGIPAHNARLLRAHSNTVYVLPEVDIVARISANEHDGLRARAGLTATVWLAEHGIPVTEPALDRAVDVGHATVTFWRYYPQHDRPQPPVHALGTILRQIHALPAPPFPLPDYPPLLGLRRILESEAADVLTESDRNWLTDRAEDLITSYHTLPTQLGQGLVHGDAYRGNTLWDNDIVRLGDWDEISFA</sequence>
<evidence type="ECO:0000313" key="3">
    <source>
        <dbReference type="Proteomes" id="UP000252586"/>
    </source>
</evidence>
<dbReference type="EMBL" id="QNRE01000049">
    <property type="protein sequence ID" value="RBO78341.1"/>
    <property type="molecule type" value="Genomic_DNA"/>
</dbReference>
<comment type="caution">
    <text evidence="2">The sequence shown here is derived from an EMBL/GenBank/DDBJ whole genome shotgun (WGS) entry which is preliminary data.</text>
</comment>
<dbReference type="Gene3D" id="3.90.1200.10">
    <property type="match status" value="1"/>
</dbReference>
<protein>
    <submittedName>
        <fullName evidence="2">Phosphotransferase family enzyme</fullName>
    </submittedName>
</protein>
<accession>A0A366CSK9</accession>
<keyword evidence="2" id="KW-0808">Transferase</keyword>
<dbReference type="InterPro" id="IPR011009">
    <property type="entry name" value="Kinase-like_dom_sf"/>
</dbReference>
<dbReference type="InterPro" id="IPR002575">
    <property type="entry name" value="Aminoglycoside_PTrfase"/>
</dbReference>